<reference evidence="1 2" key="1">
    <citation type="submission" date="2019-04" db="EMBL/GenBank/DDBJ databases">
        <title>Comparative genomics and transcriptomics to analyze fruiting body development in filamentous ascomycetes.</title>
        <authorList>
            <consortium name="DOE Joint Genome Institute"/>
            <person name="Lutkenhaus R."/>
            <person name="Traeger S."/>
            <person name="Breuer J."/>
            <person name="Kuo A."/>
            <person name="Lipzen A."/>
            <person name="Pangilinan J."/>
            <person name="Dilworth D."/>
            <person name="Sandor L."/>
            <person name="Poggeler S."/>
            <person name="Barry K."/>
            <person name="Grigoriev I.V."/>
            <person name="Nowrousian M."/>
        </authorList>
    </citation>
    <scope>NUCLEOTIDE SEQUENCE [LARGE SCALE GENOMIC DNA]</scope>
    <source>
        <strain evidence="1 2">CBS 389.68</strain>
    </source>
</reference>
<accession>A0A4S2N327</accession>
<dbReference type="InParanoid" id="A0A4S2N327"/>
<dbReference type="AlphaFoldDB" id="A0A4S2N327"/>
<sequence length="143" mass="15369">MLSRNPVLPLNLLSAPVLGCISATALRLNLSDMILSFAVSYDNPLSQSQSDIIITVLKTSLLECLLVCVTLEMGFRPFFHAVHRSSSRSSSTAFPSILDDSGITLSRSSSSLWFGSLSSMLGDAKPLRLSTNERKNLSSSTTG</sequence>
<keyword evidence="2" id="KW-1185">Reference proteome</keyword>
<name>A0A4S2N327_9PEZI</name>
<proteinExistence type="predicted"/>
<dbReference type="Proteomes" id="UP000298138">
    <property type="component" value="Unassembled WGS sequence"/>
</dbReference>
<dbReference type="EMBL" id="ML220113">
    <property type="protein sequence ID" value="TGZ83473.1"/>
    <property type="molecule type" value="Genomic_DNA"/>
</dbReference>
<protein>
    <submittedName>
        <fullName evidence="1">Uncharacterized protein</fullName>
    </submittedName>
</protein>
<evidence type="ECO:0000313" key="1">
    <source>
        <dbReference type="EMBL" id="TGZ83473.1"/>
    </source>
</evidence>
<organism evidence="1 2">
    <name type="scientific">Ascodesmis nigricans</name>
    <dbReference type="NCBI Taxonomy" id="341454"/>
    <lineage>
        <taxon>Eukaryota</taxon>
        <taxon>Fungi</taxon>
        <taxon>Dikarya</taxon>
        <taxon>Ascomycota</taxon>
        <taxon>Pezizomycotina</taxon>
        <taxon>Pezizomycetes</taxon>
        <taxon>Pezizales</taxon>
        <taxon>Ascodesmidaceae</taxon>
        <taxon>Ascodesmis</taxon>
    </lineage>
</organism>
<evidence type="ECO:0000313" key="2">
    <source>
        <dbReference type="Proteomes" id="UP000298138"/>
    </source>
</evidence>
<gene>
    <name evidence="1" type="ORF">EX30DRAFT_338094</name>
</gene>